<reference evidence="2" key="1">
    <citation type="journal article" date="2020" name="mSystems">
        <title>Genome- and Community-Level Interaction Insights into Carbon Utilization and Element Cycling Functions of Hydrothermarchaeota in Hydrothermal Sediment.</title>
        <authorList>
            <person name="Zhou Z."/>
            <person name="Liu Y."/>
            <person name="Xu W."/>
            <person name="Pan J."/>
            <person name="Luo Z.H."/>
            <person name="Li M."/>
        </authorList>
    </citation>
    <scope>NUCLEOTIDE SEQUENCE [LARGE SCALE GENOMIC DNA]</scope>
    <source>
        <strain evidence="2">SpSt-300</strain>
    </source>
</reference>
<dbReference type="SUPFAM" id="SSF82171">
    <property type="entry name" value="DPP6 N-terminal domain-like"/>
    <property type="match status" value="1"/>
</dbReference>
<accession>A0A7C2ECW9</accession>
<name>A0A7C2ECW9_9THEO</name>
<evidence type="ECO:0000313" key="2">
    <source>
        <dbReference type="EMBL" id="HEL66228.1"/>
    </source>
</evidence>
<dbReference type="Gene3D" id="2.120.10.30">
    <property type="entry name" value="TolB, C-terminal domain"/>
    <property type="match status" value="1"/>
</dbReference>
<dbReference type="InterPro" id="IPR011042">
    <property type="entry name" value="6-blade_b-propeller_TolB-like"/>
</dbReference>
<gene>
    <name evidence="2" type="ORF">ENQ34_06095</name>
</gene>
<dbReference type="EMBL" id="DSMU01000385">
    <property type="protein sequence ID" value="HEL66228.1"/>
    <property type="molecule type" value="Genomic_DNA"/>
</dbReference>
<comment type="caution">
    <text evidence="2">The sequence shown here is derived from an EMBL/GenBank/DDBJ whole genome shotgun (WGS) entry which is preliminary data.</text>
</comment>
<protein>
    <submittedName>
        <fullName evidence="2">Uncharacterized protein</fullName>
    </submittedName>
</protein>
<evidence type="ECO:0000256" key="1">
    <source>
        <dbReference type="SAM" id="MobiDB-lite"/>
    </source>
</evidence>
<dbReference type="AlphaFoldDB" id="A0A7C2ECW9"/>
<organism evidence="2">
    <name type="scientific">Ammonifex degensii</name>
    <dbReference type="NCBI Taxonomy" id="42838"/>
    <lineage>
        <taxon>Bacteria</taxon>
        <taxon>Bacillati</taxon>
        <taxon>Bacillota</taxon>
        <taxon>Clostridia</taxon>
        <taxon>Thermoanaerobacterales</taxon>
        <taxon>Thermoanaerobacteraceae</taxon>
        <taxon>Ammonifex</taxon>
    </lineage>
</organism>
<proteinExistence type="predicted"/>
<feature type="region of interest" description="Disordered" evidence="1">
    <location>
        <begin position="1"/>
        <end position="20"/>
    </location>
</feature>
<sequence length="150" mass="16491">MNTDRSGAQVAVRGEKLGPGSWSPDGKQLLYVTGGAWLTLADAGGENARALFTVLNTGWQPGFSIDRIVWSRDESREHRCVLSQRKLTGCRSRGRQNGGKLLCIKRAEPGGKRPEPFAVEFLKVNVVQQRVQPRGGQFLGFQVPDVDDVQ</sequence>